<dbReference type="SUPFAM" id="SSF54736">
    <property type="entry name" value="ClpS-like"/>
    <property type="match status" value="1"/>
</dbReference>
<dbReference type="InterPro" id="IPR003769">
    <property type="entry name" value="ClpS_core"/>
</dbReference>
<comment type="function">
    <text evidence="1">Involved in the modulation of the specificity of the ClpAP-mediated ATP-dependent protein degradation.</text>
</comment>
<evidence type="ECO:0000313" key="4">
    <source>
        <dbReference type="Proteomes" id="UP000632154"/>
    </source>
</evidence>
<accession>A0ABQ3K7Z8</accession>
<feature type="domain" description="Adaptor protein ClpS core" evidence="2">
    <location>
        <begin position="20"/>
        <end position="97"/>
    </location>
</feature>
<keyword evidence="3" id="KW-0645">Protease</keyword>
<evidence type="ECO:0000256" key="1">
    <source>
        <dbReference type="HAMAP-Rule" id="MF_00302"/>
    </source>
</evidence>
<dbReference type="HAMAP" id="MF_00302">
    <property type="entry name" value="ClpS"/>
    <property type="match status" value="1"/>
</dbReference>
<comment type="caution">
    <text evidence="3">The sequence shown here is derived from an EMBL/GenBank/DDBJ whole genome shotgun (WGS) entry which is preliminary data.</text>
</comment>
<protein>
    <recommendedName>
        <fullName evidence="1">ATP-dependent Clp protease adapter protein ClpS</fullName>
    </recommendedName>
</protein>
<evidence type="ECO:0000259" key="2">
    <source>
        <dbReference type="Pfam" id="PF02617"/>
    </source>
</evidence>
<sequence>MTRPDTASRTQTLERTRTERPRLWRVLLLNDDYTPMEFVVEVLMGHFHKSEAEAQVIMLAVHHKGQGVAGVYTRDIAETKVAQVTAEARAGGFPLRLVAEPEDEGPL</sequence>
<organism evidence="3 4">
    <name type="scientific">Deinococcus piscis</name>
    <dbReference type="NCBI Taxonomy" id="394230"/>
    <lineage>
        <taxon>Bacteria</taxon>
        <taxon>Thermotogati</taxon>
        <taxon>Deinococcota</taxon>
        <taxon>Deinococci</taxon>
        <taxon>Deinococcales</taxon>
        <taxon>Deinococcaceae</taxon>
        <taxon>Deinococcus</taxon>
    </lineage>
</organism>
<name>A0ABQ3K7Z8_9DEIO</name>
<dbReference type="RefSeq" id="WP_189642504.1">
    <property type="nucleotide sequence ID" value="NZ_BNAL01000008.1"/>
</dbReference>
<dbReference type="Proteomes" id="UP000632154">
    <property type="component" value="Unassembled WGS sequence"/>
</dbReference>
<dbReference type="PANTHER" id="PTHR33473:SF19">
    <property type="entry name" value="ATP-DEPENDENT CLP PROTEASE ADAPTER PROTEIN CLPS"/>
    <property type="match status" value="1"/>
</dbReference>
<keyword evidence="4" id="KW-1185">Reference proteome</keyword>
<dbReference type="InterPro" id="IPR014719">
    <property type="entry name" value="Ribosomal_bL12_C/ClpS-like"/>
</dbReference>
<dbReference type="GO" id="GO:0006508">
    <property type="term" value="P:proteolysis"/>
    <property type="evidence" value="ECO:0007669"/>
    <property type="project" value="UniProtKB-KW"/>
</dbReference>
<dbReference type="EMBL" id="BNAL01000008">
    <property type="protein sequence ID" value="GHF99344.1"/>
    <property type="molecule type" value="Genomic_DNA"/>
</dbReference>
<dbReference type="PANTHER" id="PTHR33473">
    <property type="entry name" value="ATP-DEPENDENT CLP PROTEASE ADAPTER PROTEIN CLPS1, CHLOROPLASTIC"/>
    <property type="match status" value="1"/>
</dbReference>
<reference evidence="4" key="1">
    <citation type="journal article" date="2019" name="Int. J. Syst. Evol. Microbiol.">
        <title>The Global Catalogue of Microorganisms (GCM) 10K type strain sequencing project: providing services to taxonomists for standard genome sequencing and annotation.</title>
        <authorList>
            <consortium name="The Broad Institute Genomics Platform"/>
            <consortium name="The Broad Institute Genome Sequencing Center for Infectious Disease"/>
            <person name="Wu L."/>
            <person name="Ma J."/>
        </authorList>
    </citation>
    <scope>NUCLEOTIDE SEQUENCE [LARGE SCALE GENOMIC DNA]</scope>
    <source>
        <strain evidence="4">CGMCC 1.18439</strain>
    </source>
</reference>
<dbReference type="InterPro" id="IPR022935">
    <property type="entry name" value="ClpS"/>
</dbReference>
<comment type="similarity">
    <text evidence="1">Belongs to the ClpS family.</text>
</comment>
<dbReference type="GO" id="GO:0008233">
    <property type="term" value="F:peptidase activity"/>
    <property type="evidence" value="ECO:0007669"/>
    <property type="project" value="UniProtKB-KW"/>
</dbReference>
<evidence type="ECO:0000313" key="3">
    <source>
        <dbReference type="EMBL" id="GHF99344.1"/>
    </source>
</evidence>
<keyword evidence="3" id="KW-0378">Hydrolase</keyword>
<dbReference type="Gene3D" id="3.30.1390.10">
    <property type="match status" value="1"/>
</dbReference>
<gene>
    <name evidence="1 3" type="primary">clpS</name>
    <name evidence="3" type="ORF">GCM10017783_09190</name>
</gene>
<dbReference type="Pfam" id="PF02617">
    <property type="entry name" value="ClpS"/>
    <property type="match status" value="1"/>
</dbReference>
<comment type="subunit">
    <text evidence="1">Binds to the N-terminal domain of the chaperone ClpA.</text>
</comment>
<proteinExistence type="inferred from homology"/>